<evidence type="ECO:0000313" key="1">
    <source>
        <dbReference type="EMBL" id="MPC58205.1"/>
    </source>
</evidence>
<sequence>MEQCSASDSVFSDTLRVPPFTYNVEAWYLHLEAVWASTDLPHLQRYQTVVRALPSEIASRLYSVLASLPEADRYTAIKLANLEAFMWFRDACFDAQDSARYDGGRLSALLARLSDLNRVAVFPLSEEMVCHKLTSLLSQSVRPQLVAAPQALSME</sequence>
<keyword evidence="2" id="KW-1185">Reference proteome</keyword>
<gene>
    <name evidence="1" type="ORF">E2C01_052201</name>
</gene>
<proteinExistence type="predicted"/>
<reference evidence="1 2" key="1">
    <citation type="submission" date="2019-05" db="EMBL/GenBank/DDBJ databases">
        <title>Another draft genome of Portunus trituberculatus and its Hox gene families provides insights of decapod evolution.</title>
        <authorList>
            <person name="Jeong J.-H."/>
            <person name="Song I."/>
            <person name="Kim S."/>
            <person name="Choi T."/>
            <person name="Kim D."/>
            <person name="Ryu S."/>
            <person name="Kim W."/>
        </authorList>
    </citation>
    <scope>NUCLEOTIDE SEQUENCE [LARGE SCALE GENOMIC DNA]</scope>
    <source>
        <tissue evidence="1">Muscle</tissue>
    </source>
</reference>
<dbReference type="Proteomes" id="UP000324222">
    <property type="component" value="Unassembled WGS sequence"/>
</dbReference>
<dbReference type="OrthoDB" id="6506768at2759"/>
<evidence type="ECO:0000313" key="2">
    <source>
        <dbReference type="Proteomes" id="UP000324222"/>
    </source>
</evidence>
<name>A0A5B7GLA2_PORTR</name>
<accession>A0A5B7GLA2</accession>
<organism evidence="1 2">
    <name type="scientific">Portunus trituberculatus</name>
    <name type="common">Swimming crab</name>
    <name type="synonym">Neptunus trituberculatus</name>
    <dbReference type="NCBI Taxonomy" id="210409"/>
    <lineage>
        <taxon>Eukaryota</taxon>
        <taxon>Metazoa</taxon>
        <taxon>Ecdysozoa</taxon>
        <taxon>Arthropoda</taxon>
        <taxon>Crustacea</taxon>
        <taxon>Multicrustacea</taxon>
        <taxon>Malacostraca</taxon>
        <taxon>Eumalacostraca</taxon>
        <taxon>Eucarida</taxon>
        <taxon>Decapoda</taxon>
        <taxon>Pleocyemata</taxon>
        <taxon>Brachyura</taxon>
        <taxon>Eubrachyura</taxon>
        <taxon>Portunoidea</taxon>
        <taxon>Portunidae</taxon>
        <taxon>Portuninae</taxon>
        <taxon>Portunus</taxon>
    </lineage>
</organism>
<dbReference type="EMBL" id="VSRR010015465">
    <property type="protein sequence ID" value="MPC58205.1"/>
    <property type="molecule type" value="Genomic_DNA"/>
</dbReference>
<comment type="caution">
    <text evidence="1">The sequence shown here is derived from an EMBL/GenBank/DDBJ whole genome shotgun (WGS) entry which is preliminary data.</text>
</comment>
<dbReference type="AlphaFoldDB" id="A0A5B7GLA2"/>
<protein>
    <submittedName>
        <fullName evidence="1">Uncharacterized protein</fullName>
    </submittedName>
</protein>